<dbReference type="NCBIfam" id="TIGR01189">
    <property type="entry name" value="ccmA"/>
    <property type="match status" value="1"/>
</dbReference>
<dbReference type="InterPro" id="IPR003593">
    <property type="entry name" value="AAA+_ATPase"/>
</dbReference>
<evidence type="ECO:0000256" key="4">
    <source>
        <dbReference type="ARBA" id="ARBA00022840"/>
    </source>
</evidence>
<keyword evidence="9" id="KW-1185">Reference proteome</keyword>
<comment type="caution">
    <text evidence="8">The sequence shown here is derived from an EMBL/GenBank/DDBJ whole genome shotgun (WGS) entry which is preliminary data.</text>
</comment>
<evidence type="ECO:0000256" key="5">
    <source>
        <dbReference type="ARBA" id="ARBA00022967"/>
    </source>
</evidence>
<evidence type="ECO:0000256" key="6">
    <source>
        <dbReference type="ARBA" id="ARBA00023136"/>
    </source>
</evidence>
<sequence length="214" mass="22784">MIESSQIVEKTSVKVRELSVSRGGFVIFEDVSFDANPGEVVLLRGPNGAGKSTCLAALHGALHPTHGIIDIELDDEERSPRELIHVIGHVPGVKTTLTVRENLQFWADLYGGSNDVDNAIDAAGLHPIADSDASILSAGQTRRLALARLLVAERPIWILDEPTSALDKQGDAWVGHLIAEHAKKGGIVIAATHLDIPHVPADKIKTVMINGAAA</sequence>
<protein>
    <submittedName>
        <fullName evidence="8">Cytochrome c biogenesis ATP-binding export protein CcmA</fullName>
    </submittedName>
</protein>
<keyword evidence="5" id="KW-1278">Translocase</keyword>
<accession>A0ABQ5UQ76</accession>
<proteinExistence type="predicted"/>
<feature type="domain" description="ABC transporter" evidence="7">
    <location>
        <begin position="13"/>
        <end position="214"/>
    </location>
</feature>
<dbReference type="Gene3D" id="3.40.50.300">
    <property type="entry name" value="P-loop containing nucleotide triphosphate hydrolases"/>
    <property type="match status" value="1"/>
</dbReference>
<dbReference type="RefSeq" id="WP_284362549.1">
    <property type="nucleotide sequence ID" value="NZ_BSNI01000002.1"/>
</dbReference>
<dbReference type="InterPro" id="IPR003439">
    <property type="entry name" value="ABC_transporter-like_ATP-bd"/>
</dbReference>
<dbReference type="EMBL" id="BSNI01000002">
    <property type="protein sequence ID" value="GLQ16802.1"/>
    <property type="molecule type" value="Genomic_DNA"/>
</dbReference>
<evidence type="ECO:0000313" key="8">
    <source>
        <dbReference type="EMBL" id="GLQ16802.1"/>
    </source>
</evidence>
<evidence type="ECO:0000256" key="3">
    <source>
        <dbReference type="ARBA" id="ARBA00022748"/>
    </source>
</evidence>
<keyword evidence="3" id="KW-0201">Cytochrome c-type biogenesis</keyword>
<evidence type="ECO:0000256" key="2">
    <source>
        <dbReference type="ARBA" id="ARBA00022741"/>
    </source>
</evidence>
<dbReference type="PROSITE" id="PS50893">
    <property type="entry name" value="ABC_TRANSPORTER_2"/>
    <property type="match status" value="1"/>
</dbReference>
<dbReference type="SMART" id="SM00382">
    <property type="entry name" value="AAA"/>
    <property type="match status" value="1"/>
</dbReference>
<evidence type="ECO:0000259" key="7">
    <source>
        <dbReference type="PROSITE" id="PS50893"/>
    </source>
</evidence>
<dbReference type="InterPro" id="IPR027417">
    <property type="entry name" value="P-loop_NTPase"/>
</dbReference>
<keyword evidence="2" id="KW-0547">Nucleotide-binding</keyword>
<dbReference type="Proteomes" id="UP001161405">
    <property type="component" value="Unassembled WGS sequence"/>
</dbReference>
<dbReference type="SUPFAM" id="SSF52540">
    <property type="entry name" value="P-loop containing nucleoside triphosphate hydrolases"/>
    <property type="match status" value="1"/>
</dbReference>
<dbReference type="PANTHER" id="PTHR43499:SF1">
    <property type="entry name" value="ABC TRANSPORTER I FAMILY MEMBER 1"/>
    <property type="match status" value="1"/>
</dbReference>
<reference evidence="8" key="1">
    <citation type="journal article" date="2014" name="Int. J. Syst. Evol. Microbiol.">
        <title>Complete genome of a new Firmicutes species belonging to the dominant human colonic microbiota ('Ruminococcus bicirculans') reveals two chromosomes and a selective capacity to utilize plant glucans.</title>
        <authorList>
            <consortium name="NISC Comparative Sequencing Program"/>
            <person name="Wegmann U."/>
            <person name="Louis P."/>
            <person name="Goesmann A."/>
            <person name="Henrissat B."/>
            <person name="Duncan S.H."/>
            <person name="Flint H.J."/>
        </authorList>
    </citation>
    <scope>NUCLEOTIDE SEQUENCE</scope>
    <source>
        <strain evidence="8">NBRC 107169</strain>
    </source>
</reference>
<evidence type="ECO:0000256" key="1">
    <source>
        <dbReference type="ARBA" id="ARBA00022448"/>
    </source>
</evidence>
<keyword evidence="6" id="KW-0472">Membrane</keyword>
<organism evidence="8 9">
    <name type="scientific">Maritalea porphyrae</name>
    <dbReference type="NCBI Taxonomy" id="880732"/>
    <lineage>
        <taxon>Bacteria</taxon>
        <taxon>Pseudomonadati</taxon>
        <taxon>Pseudomonadota</taxon>
        <taxon>Alphaproteobacteria</taxon>
        <taxon>Hyphomicrobiales</taxon>
        <taxon>Devosiaceae</taxon>
        <taxon>Maritalea</taxon>
    </lineage>
</organism>
<dbReference type="GO" id="GO:0005524">
    <property type="term" value="F:ATP binding"/>
    <property type="evidence" value="ECO:0007669"/>
    <property type="project" value="UniProtKB-KW"/>
</dbReference>
<keyword evidence="4 8" id="KW-0067">ATP-binding</keyword>
<reference evidence="8" key="2">
    <citation type="submission" date="2023-01" db="EMBL/GenBank/DDBJ databases">
        <title>Draft genome sequence of Maritalea porphyrae strain NBRC 107169.</title>
        <authorList>
            <person name="Sun Q."/>
            <person name="Mori K."/>
        </authorList>
    </citation>
    <scope>NUCLEOTIDE SEQUENCE</scope>
    <source>
        <strain evidence="8">NBRC 107169</strain>
    </source>
</reference>
<keyword evidence="1" id="KW-0813">Transport</keyword>
<name>A0ABQ5UQ76_9HYPH</name>
<dbReference type="Pfam" id="PF00005">
    <property type="entry name" value="ABC_tran"/>
    <property type="match status" value="1"/>
</dbReference>
<gene>
    <name evidence="8" type="primary">ccmA</name>
    <name evidence="8" type="ORF">GCM10007879_10510</name>
</gene>
<evidence type="ECO:0000313" key="9">
    <source>
        <dbReference type="Proteomes" id="UP001161405"/>
    </source>
</evidence>
<dbReference type="InterPro" id="IPR005895">
    <property type="entry name" value="ABC_transptr_haem_export_CcmA"/>
</dbReference>
<dbReference type="PANTHER" id="PTHR43499">
    <property type="entry name" value="ABC TRANSPORTER I FAMILY MEMBER 1"/>
    <property type="match status" value="1"/>
</dbReference>